<reference evidence="1 2" key="1">
    <citation type="submission" date="2014-05" db="EMBL/GenBank/DDBJ databases">
        <title>ATOL: Assembling a taxonomically balanced genome-scale reconstruction of the evolutionary history of the Enterobacteriaceae.</title>
        <authorList>
            <person name="Plunkett G.III."/>
            <person name="Neeno-Eckwall E.C."/>
            <person name="Glasner J.D."/>
            <person name="Perna N.T."/>
        </authorList>
    </citation>
    <scope>NUCLEOTIDE SEQUENCE [LARGE SCALE GENOMIC DNA]</scope>
    <source>
        <strain evidence="1 2">ATCC 33320</strain>
    </source>
</reference>
<name>A0A085G426_9ENTR</name>
<dbReference type="Proteomes" id="UP000028653">
    <property type="component" value="Unassembled WGS sequence"/>
</dbReference>
<gene>
    <name evidence="1" type="ORF">GBAG_3244</name>
</gene>
<evidence type="ECO:0000313" key="2">
    <source>
        <dbReference type="Proteomes" id="UP000028653"/>
    </source>
</evidence>
<evidence type="ECO:0000313" key="1">
    <source>
        <dbReference type="EMBL" id="KFC78471.1"/>
    </source>
</evidence>
<keyword evidence="2" id="KW-1185">Reference proteome</keyword>
<sequence>MSGTNTKEIVGTYISEEKDFILKITECDYHTGIYKGTFYTKDSPLGEMTYDIQGQYTFSGSNRYPCMVGFSIGIRPSGYWDYVFSDYWTGSRDEKGQILMSGARAYMEDNGLRETYSFDSIIFNLQ</sequence>
<proteinExistence type="predicted"/>
<dbReference type="AlphaFoldDB" id="A0A085G426"/>
<accession>A0A085G426</accession>
<dbReference type="eggNOG" id="ENOG5033N5I">
    <property type="taxonomic scope" value="Bacteria"/>
</dbReference>
<dbReference type="EMBL" id="JMPI01000057">
    <property type="protein sequence ID" value="KFC78471.1"/>
    <property type="molecule type" value="Genomic_DNA"/>
</dbReference>
<protein>
    <submittedName>
        <fullName evidence="1">Uncharacterized protein</fullName>
    </submittedName>
</protein>
<comment type="caution">
    <text evidence="1">The sequence shown here is derived from an EMBL/GenBank/DDBJ whole genome shotgun (WGS) entry which is preliminary data.</text>
</comment>
<dbReference type="RefSeq" id="WP_034497965.1">
    <property type="nucleotide sequence ID" value="NZ_JMPI01000057.1"/>
</dbReference>
<organism evidence="1 2">
    <name type="scientific">Buttiauxella agrestis ATCC 33320</name>
    <dbReference type="NCBI Taxonomy" id="1006004"/>
    <lineage>
        <taxon>Bacteria</taxon>
        <taxon>Pseudomonadati</taxon>
        <taxon>Pseudomonadota</taxon>
        <taxon>Gammaproteobacteria</taxon>
        <taxon>Enterobacterales</taxon>
        <taxon>Enterobacteriaceae</taxon>
        <taxon>Buttiauxella</taxon>
    </lineage>
</organism>